<dbReference type="InterPro" id="IPR016102">
    <property type="entry name" value="Succinyl-CoA_synth-like"/>
</dbReference>
<dbReference type="SUPFAM" id="SSF51735">
    <property type="entry name" value="NAD(P)-binding Rossmann-fold domains"/>
    <property type="match status" value="1"/>
</dbReference>
<evidence type="ECO:0000313" key="7">
    <source>
        <dbReference type="EMBL" id="OGD15147.1"/>
    </source>
</evidence>
<name>A0A1F5ABA2_9BACT</name>
<feature type="domain" description="CoA-binding" evidence="6">
    <location>
        <begin position="4"/>
        <end position="100"/>
    </location>
</feature>
<dbReference type="SUPFAM" id="SSF52210">
    <property type="entry name" value="Succinyl-CoA synthetase domains"/>
    <property type="match status" value="1"/>
</dbReference>
<dbReference type="GO" id="GO:0009361">
    <property type="term" value="C:succinate-CoA ligase complex (ADP-forming)"/>
    <property type="evidence" value="ECO:0007669"/>
    <property type="project" value="TreeGrafter"/>
</dbReference>
<dbReference type="InterPro" id="IPR005811">
    <property type="entry name" value="SUCC_ACL_C"/>
</dbReference>
<dbReference type="GO" id="GO:0000166">
    <property type="term" value="F:nucleotide binding"/>
    <property type="evidence" value="ECO:0007669"/>
    <property type="project" value="UniProtKB-KW"/>
</dbReference>
<comment type="caution">
    <text evidence="7">The sequence shown here is derived from an EMBL/GenBank/DDBJ whole genome shotgun (WGS) entry which is preliminary data.</text>
</comment>
<gene>
    <name evidence="7" type="ORF">A2V47_01985</name>
</gene>
<dbReference type="PRINTS" id="PR01798">
    <property type="entry name" value="SCOASYNTHASE"/>
</dbReference>
<dbReference type="Gene3D" id="3.40.50.720">
    <property type="entry name" value="NAD(P)-binding Rossmann-like Domain"/>
    <property type="match status" value="1"/>
</dbReference>
<comment type="similarity">
    <text evidence="4">Belongs to the succinate/malate CoA ligase alpha subunit family.</text>
</comment>
<dbReference type="InterPro" id="IPR005810">
    <property type="entry name" value="CoA_lig_alpha"/>
</dbReference>
<dbReference type="PANTHER" id="PTHR11117">
    <property type="entry name" value="SUCCINYL-COA LIGASE SUBUNIT ALPHA"/>
    <property type="match status" value="1"/>
</dbReference>
<feature type="non-terminal residue" evidence="7">
    <location>
        <position position="286"/>
    </location>
</feature>
<evidence type="ECO:0000256" key="5">
    <source>
        <dbReference type="PIRSR" id="PIRSR001553-1"/>
    </source>
</evidence>
<dbReference type="Pfam" id="PF00549">
    <property type="entry name" value="Ligase_CoA"/>
    <property type="match status" value="1"/>
</dbReference>
<dbReference type="InterPro" id="IPR003781">
    <property type="entry name" value="CoA-bd"/>
</dbReference>
<dbReference type="FunFam" id="3.40.50.261:FF:000006">
    <property type="entry name" value="Succinate--CoA ligase [ADP-forming] subunit alpha"/>
    <property type="match status" value="1"/>
</dbReference>
<evidence type="ECO:0000256" key="3">
    <source>
        <dbReference type="ARBA" id="ARBA00022741"/>
    </source>
</evidence>
<organism evidence="7 8">
    <name type="scientific">Candidatus Sediminicultor quintus</name>
    <dbReference type="NCBI Taxonomy" id="1797291"/>
    <lineage>
        <taxon>Bacteria</taxon>
        <taxon>Pseudomonadati</taxon>
        <taxon>Atribacterota</taxon>
        <taxon>Candidatus Phoenicimicrobiia</taxon>
        <taxon>Candidatus Pheonicimicrobiales</taxon>
        <taxon>Candidatus Phoenicimicrobiaceae</taxon>
        <taxon>Candidatus Sediminicultor</taxon>
    </lineage>
</organism>
<evidence type="ECO:0000313" key="8">
    <source>
        <dbReference type="Proteomes" id="UP000177701"/>
    </source>
</evidence>
<evidence type="ECO:0000259" key="6">
    <source>
        <dbReference type="SMART" id="SM00881"/>
    </source>
</evidence>
<dbReference type="Gene3D" id="3.40.50.261">
    <property type="entry name" value="Succinyl-CoA synthetase domains"/>
    <property type="match status" value="1"/>
</dbReference>
<dbReference type="FunFam" id="3.40.50.720:FF:000277">
    <property type="entry name" value="Succinate--CoA ligase [ADP-forming] subunit alpha"/>
    <property type="match status" value="1"/>
</dbReference>
<accession>A0A1F5ABA2</accession>
<dbReference type="GO" id="GO:0004775">
    <property type="term" value="F:succinate-CoA ligase (ADP-forming) activity"/>
    <property type="evidence" value="ECO:0007669"/>
    <property type="project" value="TreeGrafter"/>
</dbReference>
<keyword evidence="3" id="KW-0547">Nucleotide-binding</keyword>
<dbReference type="GO" id="GO:0004776">
    <property type="term" value="F:succinate-CoA ligase (GDP-forming) activity"/>
    <property type="evidence" value="ECO:0007669"/>
    <property type="project" value="TreeGrafter"/>
</dbReference>
<dbReference type="SMART" id="SM00881">
    <property type="entry name" value="CoA_binding"/>
    <property type="match status" value="1"/>
</dbReference>
<proteinExistence type="inferred from homology"/>
<dbReference type="GO" id="GO:0006099">
    <property type="term" value="P:tricarboxylic acid cycle"/>
    <property type="evidence" value="ECO:0007669"/>
    <property type="project" value="UniProtKB-KW"/>
</dbReference>
<dbReference type="Proteomes" id="UP000177701">
    <property type="component" value="Unassembled WGS sequence"/>
</dbReference>
<dbReference type="EMBL" id="MEYH01000066">
    <property type="protein sequence ID" value="OGD15147.1"/>
    <property type="molecule type" value="Genomic_DNA"/>
</dbReference>
<keyword evidence="2 7" id="KW-0436">Ligase</keyword>
<dbReference type="STRING" id="1797291.A2V47_01985"/>
<reference evidence="7 8" key="1">
    <citation type="journal article" date="2016" name="Nat. Commun.">
        <title>Thousands of microbial genomes shed light on interconnected biogeochemical processes in an aquifer system.</title>
        <authorList>
            <person name="Anantharaman K."/>
            <person name="Brown C.T."/>
            <person name="Hug L.A."/>
            <person name="Sharon I."/>
            <person name="Castelle C.J."/>
            <person name="Probst A.J."/>
            <person name="Thomas B.C."/>
            <person name="Singh A."/>
            <person name="Wilkins M.J."/>
            <person name="Karaoz U."/>
            <person name="Brodie E.L."/>
            <person name="Williams K.H."/>
            <person name="Hubbard S.S."/>
            <person name="Banfield J.F."/>
        </authorList>
    </citation>
    <scope>NUCLEOTIDE SEQUENCE [LARGE SCALE GENOMIC DNA]</scope>
</reference>
<evidence type="ECO:0000256" key="2">
    <source>
        <dbReference type="ARBA" id="ARBA00022598"/>
    </source>
</evidence>
<dbReference type="PIRSF" id="PIRSF001553">
    <property type="entry name" value="SucCS_alpha"/>
    <property type="match status" value="1"/>
</dbReference>
<dbReference type="InterPro" id="IPR036291">
    <property type="entry name" value="NAD(P)-bd_dom_sf"/>
</dbReference>
<dbReference type="Pfam" id="PF02629">
    <property type="entry name" value="CoA_binding"/>
    <property type="match status" value="1"/>
</dbReference>
<protein>
    <submittedName>
        <fullName evidence="7">Succinate--CoA ligase subunit alpha</fullName>
    </submittedName>
</protein>
<feature type="active site" description="Tele-phosphohistidine intermediate" evidence="5">
    <location>
        <position position="247"/>
    </location>
</feature>
<evidence type="ECO:0000256" key="4">
    <source>
        <dbReference type="ARBA" id="ARBA00060724"/>
    </source>
</evidence>
<dbReference type="PANTHER" id="PTHR11117:SF2">
    <property type="entry name" value="SUCCINATE--COA LIGASE [ADP_GDP-FORMING] SUBUNIT ALPHA, MITOCHONDRIAL"/>
    <property type="match status" value="1"/>
</dbReference>
<keyword evidence="1" id="KW-0816">Tricarboxylic acid cycle</keyword>
<dbReference type="HAMAP" id="MF_01988">
    <property type="entry name" value="Succ_CoA_alpha"/>
    <property type="match status" value="1"/>
</dbReference>
<evidence type="ECO:0000256" key="1">
    <source>
        <dbReference type="ARBA" id="ARBA00022532"/>
    </source>
</evidence>
<dbReference type="AlphaFoldDB" id="A0A1F5ABA2"/>
<dbReference type="NCBIfam" id="TIGR01019">
    <property type="entry name" value="sucCoAalpha"/>
    <property type="match status" value="1"/>
</dbReference>
<dbReference type="NCBIfam" id="NF004230">
    <property type="entry name" value="PRK05678.1"/>
    <property type="match status" value="1"/>
</dbReference>
<sequence length="286" mass="30310">MSILVNENTRLIVQGITGREGSYHASLMKKYGTKVVAGVTPGKGGQEIEEIPVFNSVYEAVKSTDANASILFVPPRFTKDGILEAIDSGIKLIVTVAEGVPVHDMLFAHYYARLNNCILIGPNTPGIISPGKSKVGFMSDSIYKKGNIGIMSRSATLSYEVVNNLTNKGIGQSTVVGVGGDSIPGSSFVDLLPLFEEDSQTDLIIMVGEIGGTDEEIAAKYIKEHMKKPVIAFIAGEAAPEGKVMGHAGAIISPGGEGGVQYKRKVLQEAGVHMIEKLSEIADMVS</sequence>